<reference evidence="2 3" key="1">
    <citation type="submission" date="2024-10" db="EMBL/GenBank/DDBJ databases">
        <title>Updated reference genomes for cyclostephanoid diatoms.</title>
        <authorList>
            <person name="Roberts W.R."/>
            <person name="Alverson A.J."/>
        </authorList>
    </citation>
    <scope>NUCLEOTIDE SEQUENCE [LARGE SCALE GENOMIC DNA]</scope>
    <source>
        <strain evidence="2 3">AJA228-03</strain>
    </source>
</reference>
<feature type="region of interest" description="Disordered" evidence="1">
    <location>
        <begin position="30"/>
        <end position="49"/>
    </location>
</feature>
<organism evidence="2 3">
    <name type="scientific">Cyclostephanos tholiformis</name>
    <dbReference type="NCBI Taxonomy" id="382380"/>
    <lineage>
        <taxon>Eukaryota</taxon>
        <taxon>Sar</taxon>
        <taxon>Stramenopiles</taxon>
        <taxon>Ochrophyta</taxon>
        <taxon>Bacillariophyta</taxon>
        <taxon>Coscinodiscophyceae</taxon>
        <taxon>Thalassiosirophycidae</taxon>
        <taxon>Stephanodiscales</taxon>
        <taxon>Stephanodiscaceae</taxon>
        <taxon>Cyclostephanos</taxon>
    </lineage>
</organism>
<protein>
    <submittedName>
        <fullName evidence="2">Uncharacterized protein</fullName>
    </submittedName>
</protein>
<feature type="compositionally biased region" description="Basic and acidic residues" evidence="1">
    <location>
        <begin position="521"/>
        <end position="533"/>
    </location>
</feature>
<feature type="region of interest" description="Disordered" evidence="1">
    <location>
        <begin position="385"/>
        <end position="410"/>
    </location>
</feature>
<feature type="region of interest" description="Disordered" evidence="1">
    <location>
        <begin position="217"/>
        <end position="363"/>
    </location>
</feature>
<dbReference type="EMBL" id="JALLPB020000051">
    <property type="protein sequence ID" value="KAL3822904.1"/>
    <property type="molecule type" value="Genomic_DNA"/>
</dbReference>
<feature type="compositionally biased region" description="Low complexity" evidence="1">
    <location>
        <begin position="325"/>
        <end position="337"/>
    </location>
</feature>
<dbReference type="Proteomes" id="UP001530377">
    <property type="component" value="Unassembled WGS sequence"/>
</dbReference>
<feature type="compositionally biased region" description="Basic residues" evidence="1">
    <location>
        <begin position="534"/>
        <end position="548"/>
    </location>
</feature>
<comment type="caution">
    <text evidence="2">The sequence shown here is derived from an EMBL/GenBank/DDBJ whole genome shotgun (WGS) entry which is preliminary data.</text>
</comment>
<feature type="region of interest" description="Disordered" evidence="1">
    <location>
        <begin position="503"/>
        <end position="548"/>
    </location>
</feature>
<sequence length="548" mass="60435">MTRAFCNLVLHYSVARLSWKTIKSLRRDRKSHRSFPPSRDRTNDDDDDCNDDGIYDGNDGVSPVEYEILQGWTILAFHHIYVTCGIEYIVRCVVPFYFHIKMVALFATFVVQTRPVGFGGGMSPIVTYWFDYFIVPSVHKVHAFVGGDPRKWAKMQLAMLPFVFVDYFVFPGLLTSEEGMILARERLGKVMMVEAGVENGVGGDDDDDDVAMVIPPSIAFTDVPPPGGRSYDEGIPMISSDDDDSSSPMITDDENRHPSSTMGEDSFAQRRDESVVRDDDTRVNVDDRRETNNAHHHDDDAGRSLAVARGRDDEGGKGRDDAIFGTKTTTATPPRKAGSTRTPPDEGFSLTAPPPLSSRTTMITNGPILTPLVRRRLALTASKLRKFSPDHRPGSGGGGLPSLGNSPPERVGYHDDIGFGDDEYDNNNDVPKNKIAERSIAVRSITGSPVTAGASDAGLTTRRLGGVGGRRRGQRVSLGDHFRELVTGDANVRVRDHLFNLDLPSTPEKRKSRVSLGRGKANTDEKEGVDARHVTTRRSSRISKRKVF</sequence>
<evidence type="ECO:0000313" key="2">
    <source>
        <dbReference type="EMBL" id="KAL3822904.1"/>
    </source>
</evidence>
<feature type="compositionally biased region" description="Basic and acidic residues" evidence="1">
    <location>
        <begin position="309"/>
        <end position="322"/>
    </location>
</feature>
<evidence type="ECO:0000313" key="3">
    <source>
        <dbReference type="Proteomes" id="UP001530377"/>
    </source>
</evidence>
<evidence type="ECO:0000256" key="1">
    <source>
        <dbReference type="SAM" id="MobiDB-lite"/>
    </source>
</evidence>
<accession>A0ABD3SED3</accession>
<feature type="compositionally biased region" description="Basic and acidic residues" evidence="1">
    <location>
        <begin position="267"/>
        <end position="302"/>
    </location>
</feature>
<gene>
    <name evidence="2" type="ORF">ACHAXA_010687</name>
</gene>
<name>A0ABD3SED3_9STRA</name>
<proteinExistence type="predicted"/>
<dbReference type="AlphaFoldDB" id="A0ABD3SED3"/>
<keyword evidence="3" id="KW-1185">Reference proteome</keyword>